<evidence type="ECO:0000259" key="10">
    <source>
        <dbReference type="PROSITE" id="PS51281"/>
    </source>
</evidence>
<keyword evidence="6" id="KW-0509">mRNA transport</keyword>
<keyword evidence="12" id="KW-1185">Reference proteome</keyword>
<dbReference type="GO" id="GO:0016973">
    <property type="term" value="P:poly(A)+ mRNA export from nucleus"/>
    <property type="evidence" value="ECO:0007669"/>
    <property type="project" value="TreeGrafter"/>
</dbReference>
<keyword evidence="4" id="KW-0433">Leucine-rich repeat</keyword>
<comment type="subcellular location">
    <subcellularLocation>
        <location evidence="1">Nucleus</location>
        <location evidence="1">Nucleoplasm</location>
    </subcellularLocation>
</comment>
<comment type="caution">
    <text evidence="11">The sequence shown here is derived from an EMBL/GenBank/DDBJ whole genome shotgun (WGS) entry which is preliminary data.</text>
</comment>
<dbReference type="InterPro" id="IPR002075">
    <property type="entry name" value="NTF2_dom"/>
</dbReference>
<evidence type="ECO:0000256" key="7">
    <source>
        <dbReference type="ARBA" id="ARBA00023242"/>
    </source>
</evidence>
<dbReference type="Pfam" id="PF09162">
    <property type="entry name" value="Tap-RNA_bind"/>
    <property type="match status" value="1"/>
</dbReference>
<dbReference type="Gene3D" id="3.30.70.330">
    <property type="match status" value="1"/>
</dbReference>
<organism evidence="11 12">
    <name type="scientific">Aphidius gifuensis</name>
    <name type="common">Parasitoid wasp</name>
    <dbReference type="NCBI Taxonomy" id="684658"/>
    <lineage>
        <taxon>Eukaryota</taxon>
        <taxon>Metazoa</taxon>
        <taxon>Ecdysozoa</taxon>
        <taxon>Arthropoda</taxon>
        <taxon>Hexapoda</taxon>
        <taxon>Insecta</taxon>
        <taxon>Pterygota</taxon>
        <taxon>Neoptera</taxon>
        <taxon>Endopterygota</taxon>
        <taxon>Hymenoptera</taxon>
        <taxon>Apocrita</taxon>
        <taxon>Ichneumonoidea</taxon>
        <taxon>Braconidae</taxon>
        <taxon>Aphidiinae</taxon>
        <taxon>Aphidius</taxon>
    </lineage>
</organism>
<dbReference type="Pfam" id="PF24048">
    <property type="entry name" value="LRR_NXF1-5"/>
    <property type="match status" value="1"/>
</dbReference>
<dbReference type="PROSITE" id="PS51450">
    <property type="entry name" value="LRR"/>
    <property type="match status" value="1"/>
</dbReference>
<feature type="domain" description="TAP-C" evidence="10">
    <location>
        <begin position="573"/>
        <end position="627"/>
    </location>
</feature>
<dbReference type="PROSITE" id="PS51281">
    <property type="entry name" value="TAP_C"/>
    <property type="match status" value="1"/>
</dbReference>
<feature type="domain" description="NTF2" evidence="9">
    <location>
        <begin position="385"/>
        <end position="529"/>
    </location>
</feature>
<feature type="compositionally biased region" description="Basic and acidic residues" evidence="8">
    <location>
        <begin position="15"/>
        <end position="37"/>
    </location>
</feature>
<feature type="region of interest" description="Disordered" evidence="8">
    <location>
        <begin position="1"/>
        <end position="46"/>
    </location>
</feature>
<dbReference type="InterPro" id="IPR015245">
    <property type="entry name" value="Tap_RNA-bd"/>
</dbReference>
<gene>
    <name evidence="11" type="ORF">HCN44_001395</name>
</gene>
<dbReference type="SUPFAM" id="SSF54427">
    <property type="entry name" value="NTF2-like"/>
    <property type="match status" value="1"/>
</dbReference>
<dbReference type="FunFam" id="1.10.8.10:FF:000018">
    <property type="entry name" value="Nuclear RNA export factor 1"/>
    <property type="match status" value="1"/>
</dbReference>
<evidence type="ECO:0000259" key="9">
    <source>
        <dbReference type="PROSITE" id="PS50177"/>
    </source>
</evidence>
<evidence type="ECO:0000256" key="8">
    <source>
        <dbReference type="SAM" id="MobiDB-lite"/>
    </source>
</evidence>
<dbReference type="InterPro" id="IPR032675">
    <property type="entry name" value="LRR_dom_sf"/>
</dbReference>
<dbReference type="InterPro" id="IPR030217">
    <property type="entry name" value="NXF_fam"/>
</dbReference>
<evidence type="ECO:0000313" key="11">
    <source>
        <dbReference type="EMBL" id="KAF7992070.1"/>
    </source>
</evidence>
<dbReference type="SUPFAM" id="SSF54928">
    <property type="entry name" value="RNA-binding domain, RBD"/>
    <property type="match status" value="1"/>
</dbReference>
<evidence type="ECO:0000313" key="12">
    <source>
        <dbReference type="Proteomes" id="UP000639338"/>
    </source>
</evidence>
<dbReference type="Gene3D" id="1.10.8.10">
    <property type="entry name" value="DNA helicase RuvA subunit, C-terminal domain"/>
    <property type="match status" value="1"/>
</dbReference>
<dbReference type="GO" id="GO:0003723">
    <property type="term" value="F:RNA binding"/>
    <property type="evidence" value="ECO:0007669"/>
    <property type="project" value="InterPro"/>
</dbReference>
<evidence type="ECO:0000256" key="2">
    <source>
        <dbReference type="ARBA" id="ARBA00009285"/>
    </source>
</evidence>
<dbReference type="Pfam" id="PF03943">
    <property type="entry name" value="TAP_C"/>
    <property type="match status" value="1"/>
</dbReference>
<dbReference type="PANTHER" id="PTHR10662">
    <property type="entry name" value="NUCLEAR RNA EXPORT FACTOR"/>
    <property type="match status" value="1"/>
</dbReference>
<dbReference type="SUPFAM" id="SSF52058">
    <property type="entry name" value="L domain-like"/>
    <property type="match status" value="1"/>
</dbReference>
<dbReference type="InterPro" id="IPR032710">
    <property type="entry name" value="NTF2-like_dom_sf"/>
</dbReference>
<evidence type="ECO:0000256" key="6">
    <source>
        <dbReference type="ARBA" id="ARBA00022816"/>
    </source>
</evidence>
<dbReference type="GO" id="GO:0005737">
    <property type="term" value="C:cytoplasm"/>
    <property type="evidence" value="ECO:0007669"/>
    <property type="project" value="InterPro"/>
</dbReference>
<dbReference type="Gene3D" id="3.80.10.10">
    <property type="entry name" value="Ribonuclease Inhibitor"/>
    <property type="match status" value="1"/>
</dbReference>
<dbReference type="PROSITE" id="PS50177">
    <property type="entry name" value="NTF2_DOMAIN"/>
    <property type="match status" value="1"/>
</dbReference>
<protein>
    <recommendedName>
        <fullName evidence="13">Nuclear RNA export factor 1</fullName>
    </recommendedName>
</protein>
<dbReference type="SUPFAM" id="SSF46934">
    <property type="entry name" value="UBA-like"/>
    <property type="match status" value="1"/>
</dbReference>
<accession>A0A834XRC7</accession>
<evidence type="ECO:0008006" key="13">
    <source>
        <dbReference type="Google" id="ProtNLM"/>
    </source>
</evidence>
<dbReference type="InterPro" id="IPR005637">
    <property type="entry name" value="TAP_C_dom"/>
</dbReference>
<proteinExistence type="inferred from homology"/>
<evidence type="ECO:0000256" key="3">
    <source>
        <dbReference type="ARBA" id="ARBA00022448"/>
    </source>
</evidence>
<comment type="similarity">
    <text evidence="2">Belongs to the NXF family.</text>
</comment>
<dbReference type="GO" id="GO:0005654">
    <property type="term" value="C:nucleoplasm"/>
    <property type="evidence" value="ECO:0007669"/>
    <property type="project" value="UniProtKB-SubCell"/>
</dbReference>
<evidence type="ECO:0000256" key="5">
    <source>
        <dbReference type="ARBA" id="ARBA00022737"/>
    </source>
</evidence>
<reference evidence="11 12" key="1">
    <citation type="submission" date="2020-08" db="EMBL/GenBank/DDBJ databases">
        <title>Aphidius gifuensis genome sequencing and assembly.</title>
        <authorList>
            <person name="Du Z."/>
        </authorList>
    </citation>
    <scope>NUCLEOTIDE SEQUENCE [LARGE SCALE GENOMIC DNA]</scope>
    <source>
        <strain evidence="11">YNYX2018</strain>
        <tissue evidence="11">Adults</tissue>
    </source>
</reference>
<name>A0A834XRC7_APHGI</name>
<dbReference type="OrthoDB" id="25872at2759"/>
<dbReference type="InterPro" id="IPR001611">
    <property type="entry name" value="Leu-rich_rpt"/>
</dbReference>
<keyword evidence="7" id="KW-0539">Nucleus</keyword>
<dbReference type="Gene3D" id="3.10.450.50">
    <property type="match status" value="1"/>
</dbReference>
<evidence type="ECO:0000256" key="1">
    <source>
        <dbReference type="ARBA" id="ARBA00004642"/>
    </source>
</evidence>
<dbReference type="SMART" id="SM00804">
    <property type="entry name" value="TAP_C"/>
    <property type="match status" value="1"/>
</dbReference>
<dbReference type="InterPro" id="IPR035979">
    <property type="entry name" value="RBD_domain_sf"/>
</dbReference>
<dbReference type="AlphaFoldDB" id="A0A834XRC7"/>
<dbReference type="InterPro" id="IPR018222">
    <property type="entry name" value="Nuclear_transport_factor_2_euk"/>
</dbReference>
<keyword evidence="3" id="KW-0813">Transport</keyword>
<keyword evidence="5" id="KW-0677">Repeat</keyword>
<dbReference type="EMBL" id="JACMRX010000003">
    <property type="protein sequence ID" value="KAF7992070.1"/>
    <property type="molecule type" value="Genomic_DNA"/>
</dbReference>
<dbReference type="CDD" id="cd14342">
    <property type="entry name" value="UBA_TAP-C"/>
    <property type="match status" value="1"/>
</dbReference>
<sequence length="627" mass="71261">MPKKSSKGQPWVSSRRSDDKHYFDHDDRDGRRIDNDSHFNGSRPRVSFKNVTKSNKKGIKNVGLAALKSLLDGDDVAMLPTTNGNNVSRIIGYRGRGRGGSGGYVNNRSRVDAPLREGYCYKIHIPYGKKYDKPTLVGLLHNSIQPDVFVPIMYKECEHDVIFYIDDFKVAKKLLSFDRKITTPDGFKIIIKVTQQSPPSKIDDVTKNRIRLAMEKRYSSVLNALDLSAFHHDCDLVSEYYFPLNRNNVLTEVLDIVGAVLPTLGALKLDKNNFGSIHKLSILGAKFANLKILHIGDNKITSLAQLEAVKELKLNELKLTGNPVCLRYKDRHENYVGDLRKIFPKLMKLDNIDLPPPILFDGVDDEVKFPETKTSFAVSLEAHTTATQFLKLYYECFDGESRQPLADAYNESASFSITVSSISSQIFGRYHEDNRDMMRTKDPIKRRRLLKQGKASIITYISSLPKTKHCLNSFTLDVTLDTGNMIMMTTTGLFKELNTKDEFIRYFSRTFIIVRQGAGWCIKNEQLSLSHPTPKQEKNIFKAIVAESTTPQQQQQQQQQVPSTSTPVELTTEMKQQMVIALSAATNMKLDWSEKCLIEQNWNYPNALSVFQEFFKLGQIPQDAFNK</sequence>
<dbReference type="InterPro" id="IPR057125">
    <property type="entry name" value="NXF1/2/3/5-like_LRR"/>
</dbReference>
<dbReference type="InterPro" id="IPR009060">
    <property type="entry name" value="UBA-like_sf"/>
</dbReference>
<dbReference type="InterPro" id="IPR012677">
    <property type="entry name" value="Nucleotide-bd_a/b_plait_sf"/>
</dbReference>
<dbReference type="Proteomes" id="UP000639338">
    <property type="component" value="Unassembled WGS sequence"/>
</dbReference>
<dbReference type="PANTHER" id="PTHR10662:SF22">
    <property type="entry name" value="NUCLEAR RNA EXPORT FACTOR 1"/>
    <property type="match status" value="1"/>
</dbReference>
<evidence type="ECO:0000256" key="4">
    <source>
        <dbReference type="ARBA" id="ARBA00022614"/>
    </source>
</evidence>
<dbReference type="Pfam" id="PF22602">
    <property type="entry name" value="NXF_NTF2"/>
    <property type="match status" value="1"/>
</dbReference>